<dbReference type="SUPFAM" id="SSF75304">
    <property type="entry name" value="Amidase signature (AS) enzymes"/>
    <property type="match status" value="1"/>
</dbReference>
<dbReference type="InterPro" id="IPR000120">
    <property type="entry name" value="Amidase"/>
</dbReference>
<feature type="domain" description="Amidase" evidence="2">
    <location>
        <begin position="340"/>
        <end position="420"/>
    </location>
</feature>
<keyword evidence="4" id="KW-1185">Reference proteome</keyword>
<dbReference type="GO" id="GO:0003824">
    <property type="term" value="F:catalytic activity"/>
    <property type="evidence" value="ECO:0007669"/>
    <property type="project" value="InterPro"/>
</dbReference>
<dbReference type="RefSeq" id="WP_102113893.1">
    <property type="nucleotide sequence ID" value="NZ_BMGN01000007.1"/>
</dbReference>
<dbReference type="InterPro" id="IPR023631">
    <property type="entry name" value="Amidase_dom"/>
</dbReference>
<protein>
    <submittedName>
        <fullName evidence="3">Amidase</fullName>
    </submittedName>
</protein>
<comment type="similarity">
    <text evidence="1">Belongs to the amidase family.</text>
</comment>
<dbReference type="PANTHER" id="PTHR11895:SF7">
    <property type="entry name" value="GLUTAMYL-TRNA(GLN) AMIDOTRANSFERASE SUBUNIT A, MITOCHONDRIAL"/>
    <property type="match status" value="1"/>
</dbReference>
<evidence type="ECO:0000259" key="2">
    <source>
        <dbReference type="Pfam" id="PF01425"/>
    </source>
</evidence>
<name>A0A2K9NJ66_9PROT</name>
<feature type="domain" description="Amidase" evidence="2">
    <location>
        <begin position="27"/>
        <end position="230"/>
    </location>
</feature>
<gene>
    <name evidence="3" type="ORF">C0V82_18435</name>
</gene>
<dbReference type="EMBL" id="CP025612">
    <property type="protein sequence ID" value="AUN32355.1"/>
    <property type="molecule type" value="Genomic_DNA"/>
</dbReference>
<dbReference type="Pfam" id="PF01425">
    <property type="entry name" value="Amidase"/>
    <property type="match status" value="2"/>
</dbReference>
<accession>A0A2K9NJ66</accession>
<dbReference type="AlphaFoldDB" id="A0A2K9NJ66"/>
<sequence>MINAILSAGITGLPELYRRGEADAVSVTRCYLDRITVLDRHIRAYNQVLADDALTAASASARRWRDGKPLSEIDGTPIAVKANIAVKGAFWHAGIGAYRDRVAQQDAECVARLRAAGAVILGTVNMHEGALGATTDNVWFGRTQNPLRDGYTAGGSSGGSAASVAGGLAAGALGSDTMGSVRIPSAYCGIVGYKPARNAISLDGVIPLSTTLDHVGVHARSLTDCALLAAHAGDRRAITPVDVAGLRLAVPDWRTRVETPDFIWKARDEAATLLLLNGMQRVASDLPTYQPGQARRLGLLVSEVEGLNAHAERLAQGEDGFSPDFLGLLRWGGRQPATRVAAAYQGLDAIRTAGTAWLEQVEAVLLPTAPQTAFQFETPVPANQADFTALADFIGCPAVAVPFGIAPDGLPLSMQVMGRDAATVLAVAACLC</sequence>
<proteinExistence type="inferred from homology"/>
<dbReference type="Gene3D" id="3.90.1300.10">
    <property type="entry name" value="Amidase signature (AS) domain"/>
    <property type="match status" value="1"/>
</dbReference>
<dbReference type="Proteomes" id="UP000234752">
    <property type="component" value="Chromosome eg_2"/>
</dbReference>
<dbReference type="InterPro" id="IPR036928">
    <property type="entry name" value="AS_sf"/>
</dbReference>
<evidence type="ECO:0000313" key="4">
    <source>
        <dbReference type="Proteomes" id="UP000234752"/>
    </source>
</evidence>
<dbReference type="PANTHER" id="PTHR11895">
    <property type="entry name" value="TRANSAMIDASE"/>
    <property type="match status" value="1"/>
</dbReference>
<evidence type="ECO:0000313" key="3">
    <source>
        <dbReference type="EMBL" id="AUN32355.1"/>
    </source>
</evidence>
<dbReference type="OrthoDB" id="9811471at2"/>
<evidence type="ECO:0000256" key="1">
    <source>
        <dbReference type="ARBA" id="ARBA00009199"/>
    </source>
</evidence>
<reference evidence="3 4" key="1">
    <citation type="submission" date="2017-12" db="EMBL/GenBank/DDBJ databases">
        <title>Genomes of bacteria within cyanobacterial aggregates.</title>
        <authorList>
            <person name="Cai H."/>
        </authorList>
    </citation>
    <scope>NUCLEOTIDE SEQUENCE [LARGE SCALE GENOMIC DNA]</scope>
    <source>
        <strain evidence="3 4">TH16</strain>
    </source>
</reference>
<dbReference type="KEGG" id="ncb:C0V82_18435"/>
<organism evidence="3 4">
    <name type="scientific">Niveispirillum cyanobacteriorum</name>
    <dbReference type="NCBI Taxonomy" id="1612173"/>
    <lineage>
        <taxon>Bacteria</taxon>
        <taxon>Pseudomonadati</taxon>
        <taxon>Pseudomonadota</taxon>
        <taxon>Alphaproteobacteria</taxon>
        <taxon>Rhodospirillales</taxon>
        <taxon>Azospirillaceae</taxon>
        <taxon>Niveispirillum</taxon>
    </lineage>
</organism>